<dbReference type="SUPFAM" id="SSF46785">
    <property type="entry name" value="Winged helix' DNA-binding domain"/>
    <property type="match status" value="1"/>
</dbReference>
<dbReference type="AlphaFoldDB" id="A0A4Y8WC51"/>
<dbReference type="OrthoDB" id="6402859at2"/>
<dbReference type="Gene3D" id="1.10.10.10">
    <property type="entry name" value="Winged helix-like DNA-binding domain superfamily/Winged helix DNA-binding domain"/>
    <property type="match status" value="1"/>
</dbReference>
<evidence type="ECO:0000313" key="7">
    <source>
        <dbReference type="Proteomes" id="UP000297753"/>
    </source>
</evidence>
<dbReference type="InterPro" id="IPR036390">
    <property type="entry name" value="WH_DNA-bd_sf"/>
</dbReference>
<sequence>MHDLNALHVFLSLMQTHSTQRAAQKLGRSQSYVSKVLAQLREDLGDPLFVRDGSGLVPTDYALSIEPKLKSALEQLDLALAPEEFNPKKLDKVTLHIVEPYLVEIGKDLIKAIRSETDALIELRQWSEHSESLILEDQVDLGLHVLTDKPQSFYQKKIHSGGGYFEGNQGGEYVKFLISGINEHSDLYKQLKPDLQAGIIVDSVDLINQLMDDCFTLRYEPYYDDERLYPLNLDVALIYKASLRGAAKQKWLTDLIIPIVDDHIAQRKSNRDGLKHLG</sequence>
<evidence type="ECO:0000256" key="3">
    <source>
        <dbReference type="ARBA" id="ARBA00023125"/>
    </source>
</evidence>
<dbReference type="Pfam" id="PF00126">
    <property type="entry name" value="HTH_1"/>
    <property type="match status" value="1"/>
</dbReference>
<dbReference type="InterPro" id="IPR050389">
    <property type="entry name" value="LysR-type_TF"/>
</dbReference>
<keyword evidence="2" id="KW-0805">Transcription regulation</keyword>
<evidence type="ECO:0000256" key="4">
    <source>
        <dbReference type="ARBA" id="ARBA00023163"/>
    </source>
</evidence>
<accession>A0A4Y8WC51</accession>
<comment type="similarity">
    <text evidence="1">Belongs to the LysR transcriptional regulatory family.</text>
</comment>
<keyword evidence="7" id="KW-1185">Reference proteome</keyword>
<feature type="domain" description="HTH lysR-type" evidence="5">
    <location>
        <begin position="1"/>
        <end position="59"/>
    </location>
</feature>
<organism evidence="6 7">
    <name type="scientific">Vibrio ouci</name>
    <dbReference type="NCBI Taxonomy" id="2499078"/>
    <lineage>
        <taxon>Bacteria</taxon>
        <taxon>Pseudomonadati</taxon>
        <taxon>Pseudomonadota</taxon>
        <taxon>Gammaproteobacteria</taxon>
        <taxon>Vibrionales</taxon>
        <taxon>Vibrionaceae</taxon>
        <taxon>Vibrio</taxon>
    </lineage>
</organism>
<protein>
    <submittedName>
        <fullName evidence="6">LysR family transcriptional regulator</fullName>
    </submittedName>
</protein>
<dbReference type="GO" id="GO:0003677">
    <property type="term" value="F:DNA binding"/>
    <property type="evidence" value="ECO:0007669"/>
    <property type="project" value="UniProtKB-KW"/>
</dbReference>
<dbReference type="InterPro" id="IPR036388">
    <property type="entry name" value="WH-like_DNA-bd_sf"/>
</dbReference>
<dbReference type="PANTHER" id="PTHR30118">
    <property type="entry name" value="HTH-TYPE TRANSCRIPTIONAL REGULATOR LEUO-RELATED"/>
    <property type="match status" value="1"/>
</dbReference>
<name>A0A4Y8WC51_9VIBR</name>
<dbReference type="PANTHER" id="PTHR30118:SF15">
    <property type="entry name" value="TRANSCRIPTIONAL REGULATORY PROTEIN"/>
    <property type="match status" value="1"/>
</dbReference>
<dbReference type="InterPro" id="IPR000847">
    <property type="entry name" value="LysR_HTH_N"/>
</dbReference>
<reference evidence="6 7" key="1">
    <citation type="submission" date="2019-01" db="EMBL/GenBank/DDBJ databases">
        <title>Vibrio BEI176 sp. nov, a marine bacterium isolated from China: eastern marignal seas.</title>
        <authorList>
            <person name="Li B."/>
        </authorList>
    </citation>
    <scope>NUCLEOTIDE SEQUENCE [LARGE SCALE GENOMIC DNA]</scope>
    <source>
        <strain evidence="6 7">BEI176</strain>
    </source>
</reference>
<evidence type="ECO:0000313" key="6">
    <source>
        <dbReference type="EMBL" id="TFH90203.1"/>
    </source>
</evidence>
<evidence type="ECO:0000259" key="5">
    <source>
        <dbReference type="PROSITE" id="PS50931"/>
    </source>
</evidence>
<dbReference type="RefSeq" id="WP_134836755.1">
    <property type="nucleotide sequence ID" value="NZ_SATR01000033.1"/>
</dbReference>
<keyword evidence="4" id="KW-0804">Transcription</keyword>
<proteinExistence type="inferred from homology"/>
<keyword evidence="3" id="KW-0238">DNA-binding</keyword>
<comment type="caution">
    <text evidence="6">The sequence shown here is derived from an EMBL/GenBank/DDBJ whole genome shotgun (WGS) entry which is preliminary data.</text>
</comment>
<evidence type="ECO:0000256" key="2">
    <source>
        <dbReference type="ARBA" id="ARBA00023015"/>
    </source>
</evidence>
<evidence type="ECO:0000256" key="1">
    <source>
        <dbReference type="ARBA" id="ARBA00009437"/>
    </source>
</evidence>
<dbReference type="GO" id="GO:0003700">
    <property type="term" value="F:DNA-binding transcription factor activity"/>
    <property type="evidence" value="ECO:0007669"/>
    <property type="project" value="InterPro"/>
</dbReference>
<dbReference type="Proteomes" id="UP000297753">
    <property type="component" value="Unassembled WGS sequence"/>
</dbReference>
<gene>
    <name evidence="6" type="ORF">ELS82_18305</name>
</gene>
<dbReference type="EMBL" id="SATR01000033">
    <property type="protein sequence ID" value="TFH90203.1"/>
    <property type="molecule type" value="Genomic_DNA"/>
</dbReference>
<dbReference type="PROSITE" id="PS50931">
    <property type="entry name" value="HTH_LYSR"/>
    <property type="match status" value="1"/>
</dbReference>